<keyword evidence="7" id="KW-1185">Reference proteome</keyword>
<dbReference type="InterPro" id="IPR003115">
    <property type="entry name" value="ParB_N"/>
</dbReference>
<dbReference type="Pfam" id="PF01555">
    <property type="entry name" value="N6_N4_Mtase"/>
    <property type="match status" value="1"/>
</dbReference>
<evidence type="ECO:0000313" key="6">
    <source>
        <dbReference type="EMBL" id="CAA0112371.1"/>
    </source>
</evidence>
<evidence type="ECO:0000259" key="5">
    <source>
        <dbReference type="SMART" id="SM00470"/>
    </source>
</evidence>
<dbReference type="SMART" id="SM00470">
    <property type="entry name" value="ParB"/>
    <property type="match status" value="1"/>
</dbReference>
<comment type="catalytic activity">
    <reaction evidence="3">
        <text>a 2'-deoxyadenosine in DNA + S-adenosyl-L-methionine = an N(6)-methyl-2'-deoxyadenosine in DNA + S-adenosyl-L-homocysteine + H(+)</text>
        <dbReference type="Rhea" id="RHEA:15197"/>
        <dbReference type="Rhea" id="RHEA-COMP:12418"/>
        <dbReference type="Rhea" id="RHEA-COMP:12419"/>
        <dbReference type="ChEBI" id="CHEBI:15378"/>
        <dbReference type="ChEBI" id="CHEBI:57856"/>
        <dbReference type="ChEBI" id="CHEBI:59789"/>
        <dbReference type="ChEBI" id="CHEBI:90615"/>
        <dbReference type="ChEBI" id="CHEBI:90616"/>
        <dbReference type="EC" id="2.1.1.72"/>
    </reaction>
</comment>
<dbReference type="PIRSF" id="PIRSF036758">
    <property type="entry name" value="Aden_M_ParB"/>
    <property type="match status" value="1"/>
</dbReference>
<dbReference type="AlphaFoldDB" id="A0A5S9Q3W5"/>
<feature type="domain" description="ParB-like N-terminal" evidence="5">
    <location>
        <begin position="42"/>
        <end position="128"/>
    </location>
</feature>
<dbReference type="GO" id="GO:0009007">
    <property type="term" value="F:site-specific DNA-methyltransferase (adenine-specific) activity"/>
    <property type="evidence" value="ECO:0007669"/>
    <property type="project" value="UniProtKB-EC"/>
</dbReference>
<proteinExistence type="inferred from homology"/>
<evidence type="ECO:0000256" key="4">
    <source>
        <dbReference type="RuleBase" id="RU362026"/>
    </source>
</evidence>
<dbReference type="EC" id="2.1.1.-" evidence="4"/>
<accession>A0A5S9Q3W5</accession>
<keyword evidence="2" id="KW-0808">Transferase</keyword>
<dbReference type="GO" id="GO:0032259">
    <property type="term" value="P:methylation"/>
    <property type="evidence" value="ECO:0007669"/>
    <property type="project" value="UniProtKB-KW"/>
</dbReference>
<evidence type="ECO:0000256" key="1">
    <source>
        <dbReference type="ARBA" id="ARBA00022603"/>
    </source>
</evidence>
<dbReference type="RefSeq" id="WP_159601128.1">
    <property type="nucleotide sequence ID" value="NZ_CACSAS010000001.1"/>
</dbReference>
<dbReference type="GO" id="GO:0008170">
    <property type="term" value="F:N-methyltransferase activity"/>
    <property type="evidence" value="ECO:0007669"/>
    <property type="project" value="InterPro"/>
</dbReference>
<dbReference type="InterPro" id="IPR001091">
    <property type="entry name" value="RM_Methyltransferase"/>
</dbReference>
<name>A0A5S9Q3W5_9HYPH</name>
<dbReference type="Proteomes" id="UP000433050">
    <property type="component" value="Unassembled WGS sequence"/>
</dbReference>
<dbReference type="SUPFAM" id="SSF53335">
    <property type="entry name" value="S-adenosyl-L-methionine-dependent methyltransferases"/>
    <property type="match status" value="1"/>
</dbReference>
<reference evidence="6 7" key="1">
    <citation type="submission" date="2019-12" db="EMBL/GenBank/DDBJ databases">
        <authorList>
            <person name="Reyes-Prieto M."/>
        </authorList>
    </citation>
    <scope>NUCLEOTIDE SEQUENCE [LARGE SCALE GENOMIC DNA]</scope>
    <source>
        <strain evidence="6">HF14-78462</strain>
    </source>
</reference>
<organism evidence="6 7">
    <name type="scientific">Starkeya nomas</name>
    <dbReference type="NCBI Taxonomy" id="2666134"/>
    <lineage>
        <taxon>Bacteria</taxon>
        <taxon>Pseudomonadati</taxon>
        <taxon>Pseudomonadota</taxon>
        <taxon>Alphaproteobacteria</taxon>
        <taxon>Hyphomicrobiales</taxon>
        <taxon>Xanthobacteraceae</taxon>
        <taxon>Starkeya</taxon>
    </lineage>
</organism>
<dbReference type="Gene3D" id="3.90.1530.10">
    <property type="entry name" value="Conserved hypothetical protein from pyrococcus furiosus pfu- 392566-001, ParB domain"/>
    <property type="match status" value="1"/>
</dbReference>
<keyword evidence="1" id="KW-0489">Methyltransferase</keyword>
<dbReference type="InterPro" id="IPR015840">
    <property type="entry name" value="DNA_MeTrfase_ParB"/>
</dbReference>
<dbReference type="PRINTS" id="PR00508">
    <property type="entry name" value="S21N4MTFRASE"/>
</dbReference>
<evidence type="ECO:0000313" key="7">
    <source>
        <dbReference type="Proteomes" id="UP000433050"/>
    </source>
</evidence>
<dbReference type="EMBL" id="CACSAS010000001">
    <property type="protein sequence ID" value="CAA0112371.1"/>
    <property type="molecule type" value="Genomic_DNA"/>
</dbReference>
<evidence type="ECO:0000256" key="2">
    <source>
        <dbReference type="ARBA" id="ARBA00022679"/>
    </source>
</evidence>
<dbReference type="InterPro" id="IPR029063">
    <property type="entry name" value="SAM-dependent_MTases_sf"/>
</dbReference>
<dbReference type="InterPro" id="IPR036086">
    <property type="entry name" value="ParB/Sulfiredoxin_sf"/>
</dbReference>
<dbReference type="InterPro" id="IPR002941">
    <property type="entry name" value="DNA_methylase_N4/N6"/>
</dbReference>
<dbReference type="Gene3D" id="3.40.50.150">
    <property type="entry name" value="Vaccinia Virus protein VP39"/>
    <property type="match status" value="1"/>
</dbReference>
<dbReference type="SUPFAM" id="SSF110849">
    <property type="entry name" value="ParB/Sulfiredoxin"/>
    <property type="match status" value="1"/>
</dbReference>
<gene>
    <name evidence="6" type="ORF">STARVERO_04039</name>
</gene>
<evidence type="ECO:0000256" key="3">
    <source>
        <dbReference type="ARBA" id="ARBA00047942"/>
    </source>
</evidence>
<dbReference type="GO" id="GO:0003677">
    <property type="term" value="F:DNA binding"/>
    <property type="evidence" value="ECO:0007669"/>
    <property type="project" value="InterPro"/>
</dbReference>
<sequence length="468" mass="51065">MQRITVRRCSTELKSSVGAKQDYANSVSESALSVASAHLQIVYKNIADIKPSPRRVRRAKKGQVEIVASRLRRFGLWYPILATKDGEIVDGHVIYDACRALGLAEIPVIVVTGLSDVEVRALRIWINKSHEGSTWDPDTIKAELEAILAGMPDLTALTGFSGPEIDAILRKPLPIDSAEVVDPRTDKPITQLGDVWLFVRGHKILCGNARDAASYVALRLRELVRMALSDIPYGVIKILGHVSRTHGEFLEGSGLTYDEALIFFGEFLTAMSTILADGAIVDLFIDAHGMRPLLNALQESRYDLKTLCVWDKLAGGMGSLYRQQTEFIVVSKWGQGAHTNNVSLGKYGRNRTTLWTYPGLAQQQAGRAELLSLHPTVKPIALLSEAILDTSNRGEIILDPFAGSGSLMLAADRVGRVAACIELDPKYVDVAVRRMEAETGEPARLEATGQTFAEVAQQRAASLVADPA</sequence>
<protein>
    <recommendedName>
        <fullName evidence="4">Methyltransferase</fullName>
        <ecNumber evidence="4">2.1.1.-</ecNumber>
    </recommendedName>
</protein>
<comment type="similarity">
    <text evidence="4">Belongs to the N(4)/N(6)-methyltransferase family.</text>
</comment>